<organism evidence="9">
    <name type="scientific">Thermomicrobium roseum</name>
    <dbReference type="NCBI Taxonomy" id="500"/>
    <lineage>
        <taxon>Bacteria</taxon>
        <taxon>Pseudomonadati</taxon>
        <taxon>Thermomicrobiota</taxon>
        <taxon>Thermomicrobia</taxon>
        <taxon>Thermomicrobiales</taxon>
        <taxon>Thermomicrobiaceae</taxon>
        <taxon>Thermomicrobium</taxon>
    </lineage>
</organism>
<dbReference type="Gene3D" id="3.30.565.10">
    <property type="entry name" value="Histidine kinase-like ATPase, C-terminal domain"/>
    <property type="match status" value="1"/>
</dbReference>
<dbReference type="GO" id="GO:0005524">
    <property type="term" value="F:ATP binding"/>
    <property type="evidence" value="ECO:0007669"/>
    <property type="project" value="UniProtKB-KW"/>
</dbReference>
<evidence type="ECO:0000256" key="3">
    <source>
        <dbReference type="ARBA" id="ARBA00022553"/>
    </source>
</evidence>
<dbReference type="PROSITE" id="PS50109">
    <property type="entry name" value="HIS_KIN"/>
    <property type="match status" value="1"/>
</dbReference>
<dbReference type="InterPro" id="IPR029016">
    <property type="entry name" value="GAF-like_dom_sf"/>
</dbReference>
<dbReference type="PANTHER" id="PTHR41523">
    <property type="entry name" value="TWO-COMPONENT SYSTEM SENSOR PROTEIN"/>
    <property type="match status" value="1"/>
</dbReference>
<keyword evidence="5" id="KW-0547">Nucleotide-binding</keyword>
<dbReference type="PANTHER" id="PTHR41523:SF8">
    <property type="entry name" value="ETHYLENE RESPONSE SENSOR PROTEIN"/>
    <property type="match status" value="1"/>
</dbReference>
<dbReference type="GO" id="GO:0004673">
    <property type="term" value="F:protein histidine kinase activity"/>
    <property type="evidence" value="ECO:0007669"/>
    <property type="project" value="UniProtKB-EC"/>
</dbReference>
<gene>
    <name evidence="9" type="ORF">ENP47_03240</name>
</gene>
<comment type="caution">
    <text evidence="9">The sequence shown here is derived from an EMBL/GenBank/DDBJ whole genome shotgun (WGS) entry which is preliminary data.</text>
</comment>
<dbReference type="InterPro" id="IPR005467">
    <property type="entry name" value="His_kinase_dom"/>
</dbReference>
<dbReference type="EMBL" id="DSJL01000007">
    <property type="protein sequence ID" value="HEF64607.1"/>
    <property type="molecule type" value="Genomic_DNA"/>
</dbReference>
<dbReference type="Pfam" id="PF13185">
    <property type="entry name" value="GAF_2"/>
    <property type="match status" value="1"/>
</dbReference>
<evidence type="ECO:0000256" key="4">
    <source>
        <dbReference type="ARBA" id="ARBA00022679"/>
    </source>
</evidence>
<name>A0A7C2BDV3_THERO</name>
<accession>A0A7C2BDV3</accession>
<proteinExistence type="predicted"/>
<protein>
    <recommendedName>
        <fullName evidence="2">histidine kinase</fullName>
        <ecNumber evidence="2">2.7.13.3</ecNumber>
    </recommendedName>
</protein>
<dbReference type="InterPro" id="IPR011495">
    <property type="entry name" value="Sig_transdc_His_kin_sub2_dim/P"/>
</dbReference>
<dbReference type="AlphaFoldDB" id="A0A7C2BDV3"/>
<evidence type="ECO:0000256" key="2">
    <source>
        <dbReference type="ARBA" id="ARBA00012438"/>
    </source>
</evidence>
<dbReference type="SMART" id="SM00387">
    <property type="entry name" value="HATPase_c"/>
    <property type="match status" value="1"/>
</dbReference>
<dbReference type="InterPro" id="IPR036890">
    <property type="entry name" value="HATPase_C_sf"/>
</dbReference>
<evidence type="ECO:0000256" key="5">
    <source>
        <dbReference type="ARBA" id="ARBA00022741"/>
    </source>
</evidence>
<dbReference type="Gene3D" id="3.30.450.40">
    <property type="match status" value="2"/>
</dbReference>
<dbReference type="SUPFAM" id="SSF55781">
    <property type="entry name" value="GAF domain-like"/>
    <property type="match status" value="2"/>
</dbReference>
<evidence type="ECO:0000256" key="1">
    <source>
        <dbReference type="ARBA" id="ARBA00000085"/>
    </source>
</evidence>
<evidence type="ECO:0000259" key="8">
    <source>
        <dbReference type="PROSITE" id="PS50109"/>
    </source>
</evidence>
<feature type="domain" description="Histidine kinase" evidence="8">
    <location>
        <begin position="365"/>
        <end position="559"/>
    </location>
</feature>
<dbReference type="InterPro" id="IPR003018">
    <property type="entry name" value="GAF"/>
</dbReference>
<dbReference type="Pfam" id="PF02518">
    <property type="entry name" value="HATPase_c"/>
    <property type="match status" value="1"/>
</dbReference>
<sequence length="569" mass="62068">MLDNEWETLAELLKAPVDPSRRVLAGPVGRLQALHWITRAATSSLDLDEMLSTVTRVLRETMRVDSCGIFLYDESSGTLTLRAVDGIAPDRPGRFTLPLGVGITGQAALTRRLQIAFDAPRHPAYVDYPHVDDRPFASQVSVPLLSRQPGRLLGVLNVLTLEPREFWPEEIDFLETAAGEIAIAIENALLYRETDAELRRRIAQLELLQQLWRAIASTLDLGELLGTIAARALELSGARGVAIYRQSRASGELELLRAAPAEWFAREASELEQPLRSAVQDVLDGGAAVWRDPIGGDFAVYVLPMITGRRAVGALCLLYSAGRPAPEQTGLLHAFTDTAAIAIENAELYEEARRGLARASTLLRELHHRVRNNLQTVAALLSLQARRAGPEARAVLQDAVSRIRSLTVVHDLLSGRELPEVPLVELARIVVTQAVHSLYGDELAVQWSVEGDDVAVSSRQTTVLALLLNEFVTNAVRHGFADRAGGRLSVRVRSEGERAVLEVEDDGRGLPAGFDPLRERGLGLQIARTLAEVDLRGELEIGPAPGGGTLVRVRFVPEARGQMQKGNVS</sequence>
<comment type="catalytic activity">
    <reaction evidence="1">
        <text>ATP + protein L-histidine = ADP + protein N-phospho-L-histidine.</text>
        <dbReference type="EC" id="2.7.13.3"/>
    </reaction>
</comment>
<dbReference type="SUPFAM" id="SSF55874">
    <property type="entry name" value="ATPase domain of HSP90 chaperone/DNA topoisomerase II/histidine kinase"/>
    <property type="match status" value="1"/>
</dbReference>
<dbReference type="EC" id="2.7.13.3" evidence="2"/>
<evidence type="ECO:0000256" key="6">
    <source>
        <dbReference type="ARBA" id="ARBA00022777"/>
    </source>
</evidence>
<keyword evidence="3" id="KW-0597">Phosphoprotein</keyword>
<dbReference type="InterPro" id="IPR003594">
    <property type="entry name" value="HATPase_dom"/>
</dbReference>
<dbReference type="InterPro" id="IPR011102">
    <property type="entry name" value="Sig_transdc_His_kinase_HWE"/>
</dbReference>
<dbReference type="Pfam" id="PF07568">
    <property type="entry name" value="HisKA_2"/>
    <property type="match status" value="1"/>
</dbReference>
<dbReference type="SMART" id="SM00065">
    <property type="entry name" value="GAF"/>
    <property type="match status" value="2"/>
</dbReference>
<keyword evidence="4" id="KW-0808">Transferase</keyword>
<reference evidence="9" key="1">
    <citation type="journal article" date="2020" name="mSystems">
        <title>Genome- and Community-Level Interaction Insights into Carbon Utilization and Element Cycling Functions of Hydrothermarchaeota in Hydrothermal Sediment.</title>
        <authorList>
            <person name="Zhou Z."/>
            <person name="Liu Y."/>
            <person name="Xu W."/>
            <person name="Pan J."/>
            <person name="Luo Z.H."/>
            <person name="Li M."/>
        </authorList>
    </citation>
    <scope>NUCLEOTIDE SEQUENCE [LARGE SCALE GENOMIC DNA]</scope>
    <source>
        <strain evidence="9">SpSt-222</strain>
    </source>
</reference>
<evidence type="ECO:0000256" key="7">
    <source>
        <dbReference type="ARBA" id="ARBA00022840"/>
    </source>
</evidence>
<keyword evidence="6" id="KW-0418">Kinase</keyword>
<dbReference type="SMART" id="SM00911">
    <property type="entry name" value="HWE_HK"/>
    <property type="match status" value="1"/>
</dbReference>
<keyword evidence="7" id="KW-0067">ATP-binding</keyword>
<evidence type="ECO:0000313" key="9">
    <source>
        <dbReference type="EMBL" id="HEF64607.1"/>
    </source>
</evidence>